<feature type="region of interest" description="Disordered" evidence="1">
    <location>
        <begin position="117"/>
        <end position="157"/>
    </location>
</feature>
<protein>
    <submittedName>
        <fullName evidence="3">Uncharacterized protein</fullName>
    </submittedName>
</protein>
<proteinExistence type="predicted"/>
<feature type="region of interest" description="Disordered" evidence="1">
    <location>
        <begin position="327"/>
        <end position="361"/>
    </location>
</feature>
<dbReference type="EMBL" id="ML977593">
    <property type="protein sequence ID" value="KAF1999701.1"/>
    <property type="molecule type" value="Genomic_DNA"/>
</dbReference>
<keyword evidence="4" id="KW-1185">Reference proteome</keyword>
<name>A0A6A5WHU3_9PLEO</name>
<feature type="compositionally biased region" description="Polar residues" evidence="1">
    <location>
        <begin position="327"/>
        <end position="342"/>
    </location>
</feature>
<keyword evidence="2" id="KW-0812">Transmembrane</keyword>
<keyword evidence="2" id="KW-1133">Transmembrane helix</keyword>
<feature type="compositionally biased region" description="Low complexity" evidence="1">
    <location>
        <begin position="123"/>
        <end position="157"/>
    </location>
</feature>
<feature type="transmembrane region" description="Helical" evidence="2">
    <location>
        <begin position="185"/>
        <end position="211"/>
    </location>
</feature>
<dbReference type="Proteomes" id="UP000799779">
    <property type="component" value="Unassembled WGS sequence"/>
</dbReference>
<evidence type="ECO:0000313" key="3">
    <source>
        <dbReference type="EMBL" id="KAF1999701.1"/>
    </source>
</evidence>
<dbReference type="PROSITE" id="PS51257">
    <property type="entry name" value="PROKAR_LIPOPROTEIN"/>
    <property type="match status" value="1"/>
</dbReference>
<sequence length="361" mass="37726">MTWYRRQRLAFSPTCPSGGTWYSCASGSHFVGCCVIDPCSNGCSQGNIRTVSFDGAYYGTFPDASCGSGSDFYTCASEGKTFWGCCKSNPCSQGLQCPNGDLVPAFIDRPEQLSAYSPTGGISSTSTSSPPSSSSYSSTTTVSSSTSYSSTTTVSSRTVSTVASPPATVTVPAPSSNQNNGGVHIAAIAGGAAGGGLGIAILVGLLIYFIFHARRSRDLHKGTLGHRQADLTGSVTEKLDIGVSPVVPGVPPSYASPGPSLSPYDPNGFTYQQPTVHQFELPATPPSPRSQWVTPHSHRLSELSGETARRSNADSIIQSWPHAYRVSQTPQSTMAESPSLTGHTRELQPAKGTVDYQGASV</sequence>
<evidence type="ECO:0000256" key="2">
    <source>
        <dbReference type="SAM" id="Phobius"/>
    </source>
</evidence>
<reference evidence="3" key="1">
    <citation type="journal article" date="2020" name="Stud. Mycol.">
        <title>101 Dothideomycetes genomes: a test case for predicting lifestyles and emergence of pathogens.</title>
        <authorList>
            <person name="Haridas S."/>
            <person name="Albert R."/>
            <person name="Binder M."/>
            <person name="Bloem J."/>
            <person name="Labutti K."/>
            <person name="Salamov A."/>
            <person name="Andreopoulos B."/>
            <person name="Baker S."/>
            <person name="Barry K."/>
            <person name="Bills G."/>
            <person name="Bluhm B."/>
            <person name="Cannon C."/>
            <person name="Castanera R."/>
            <person name="Culley D."/>
            <person name="Daum C."/>
            <person name="Ezra D."/>
            <person name="Gonzalez J."/>
            <person name="Henrissat B."/>
            <person name="Kuo A."/>
            <person name="Liang C."/>
            <person name="Lipzen A."/>
            <person name="Lutzoni F."/>
            <person name="Magnuson J."/>
            <person name="Mondo S."/>
            <person name="Nolan M."/>
            <person name="Ohm R."/>
            <person name="Pangilinan J."/>
            <person name="Park H.-J."/>
            <person name="Ramirez L."/>
            <person name="Alfaro M."/>
            <person name="Sun H."/>
            <person name="Tritt A."/>
            <person name="Yoshinaga Y."/>
            <person name="Zwiers L.-H."/>
            <person name="Turgeon B."/>
            <person name="Goodwin S."/>
            <person name="Spatafora J."/>
            <person name="Crous P."/>
            <person name="Grigoriev I."/>
        </authorList>
    </citation>
    <scope>NUCLEOTIDE SEQUENCE</scope>
    <source>
        <strain evidence="3">CBS 123094</strain>
    </source>
</reference>
<evidence type="ECO:0000256" key="1">
    <source>
        <dbReference type="SAM" id="MobiDB-lite"/>
    </source>
</evidence>
<evidence type="ECO:0000313" key="4">
    <source>
        <dbReference type="Proteomes" id="UP000799779"/>
    </source>
</evidence>
<accession>A0A6A5WHU3</accession>
<dbReference type="AlphaFoldDB" id="A0A6A5WHU3"/>
<dbReference type="OrthoDB" id="3692311at2759"/>
<gene>
    <name evidence="3" type="ORF">P154DRAFT_576620</name>
</gene>
<keyword evidence="2" id="KW-0472">Membrane</keyword>
<organism evidence="3 4">
    <name type="scientific">Amniculicola lignicola CBS 123094</name>
    <dbReference type="NCBI Taxonomy" id="1392246"/>
    <lineage>
        <taxon>Eukaryota</taxon>
        <taxon>Fungi</taxon>
        <taxon>Dikarya</taxon>
        <taxon>Ascomycota</taxon>
        <taxon>Pezizomycotina</taxon>
        <taxon>Dothideomycetes</taxon>
        <taxon>Pleosporomycetidae</taxon>
        <taxon>Pleosporales</taxon>
        <taxon>Amniculicolaceae</taxon>
        <taxon>Amniculicola</taxon>
    </lineage>
</organism>